<proteinExistence type="predicted"/>
<evidence type="ECO:0000313" key="3">
    <source>
        <dbReference type="Proteomes" id="UP000012174"/>
    </source>
</evidence>
<evidence type="ECO:0000313" key="2">
    <source>
        <dbReference type="EMBL" id="EMR71210.1"/>
    </source>
</evidence>
<keyword evidence="3" id="KW-1185">Reference proteome</keyword>
<protein>
    <submittedName>
        <fullName evidence="2">Uncharacterized protein</fullName>
    </submittedName>
</protein>
<evidence type="ECO:0000256" key="1">
    <source>
        <dbReference type="SAM" id="MobiDB-lite"/>
    </source>
</evidence>
<dbReference type="EMBL" id="KB705678">
    <property type="protein sequence ID" value="EMR71210.1"/>
    <property type="molecule type" value="Genomic_DNA"/>
</dbReference>
<sequence>MFDTNGSPHVITIGSDDKVLEHHKIFEWLTRRFGDKRRSWVEYETAKGFRCRLEENIHLVMHRLSEYQYPVVPGTDEEAGKVIEEFSTLRVFSLDGKPKTFRLPRWVSMALIECRQSQRFVSLRERIRDCSHKMLASIFENPRDVFPKKHVFTSDESDALARLYGANYRGASRSHPSFGAFLCSLGRLHRQKHQFAGTKDRKVIEFFLPPLSQKSETLSTTLESLGLSKTTQAQREDVLSRHFAGILSGLQGEQDPPFIPAQLFLSHLYCLATHKQAIISGRRAARTAAADSATNEQGSSADQAAASAQRTDQGTADDSAAPAVDAEPRPETDQAFLESWAADLDGPDALENWKERTPASRPGALKPQKPADPAQPRMDPHARAKMRERILAPALQSLLRQHRRLGRAPLSHPEWVLVQQALSGNRPASPILFCDVESAPGRDEEGRYIRLLYEICVQQWCGTRGTAIREGGPAITRKTPDRTRIDVCGRLGLEVSTSIAIRTSALLTTIDHDKSFGELVKMQLFNNRTKPTWKLNRMYGWPSDGRTRGTKPEDMKQILLDLKVGSAPFIAYHVHSTFDEKVINQLPGCETLIAGSLTPFKLLSELGWTEPISLSCLFWALFSEEERGSINTLLHRAEADTDILVLITFELLSYFK</sequence>
<dbReference type="Proteomes" id="UP000012174">
    <property type="component" value="Unassembled WGS sequence"/>
</dbReference>
<name>M7TX20_EUTLA</name>
<dbReference type="AlphaFoldDB" id="M7TX20"/>
<dbReference type="HOGENOM" id="CLU_417978_0_0_1"/>
<organism evidence="2 3">
    <name type="scientific">Eutypa lata (strain UCR-EL1)</name>
    <name type="common">Grapevine dieback disease fungus</name>
    <name type="synonym">Eutypa armeniacae</name>
    <dbReference type="NCBI Taxonomy" id="1287681"/>
    <lineage>
        <taxon>Eukaryota</taxon>
        <taxon>Fungi</taxon>
        <taxon>Dikarya</taxon>
        <taxon>Ascomycota</taxon>
        <taxon>Pezizomycotina</taxon>
        <taxon>Sordariomycetes</taxon>
        <taxon>Xylariomycetidae</taxon>
        <taxon>Xylariales</taxon>
        <taxon>Diatrypaceae</taxon>
        <taxon>Eutypa</taxon>
    </lineage>
</organism>
<feature type="region of interest" description="Disordered" evidence="1">
    <location>
        <begin position="289"/>
        <end position="332"/>
    </location>
</feature>
<dbReference type="KEGG" id="ela:UCREL1_1750"/>
<accession>M7TX20</accession>
<gene>
    <name evidence="2" type="ORF">UCREL1_1750</name>
</gene>
<feature type="compositionally biased region" description="Low complexity" evidence="1">
    <location>
        <begin position="289"/>
        <end position="309"/>
    </location>
</feature>
<reference evidence="3" key="1">
    <citation type="journal article" date="2013" name="Genome Announc.">
        <title>Draft genome sequence of the grapevine dieback fungus Eutypa lata UCR-EL1.</title>
        <authorList>
            <person name="Blanco-Ulate B."/>
            <person name="Rolshausen P.E."/>
            <person name="Cantu D."/>
        </authorList>
    </citation>
    <scope>NUCLEOTIDE SEQUENCE [LARGE SCALE GENOMIC DNA]</scope>
    <source>
        <strain evidence="3">UCR-EL1</strain>
    </source>
</reference>
<feature type="region of interest" description="Disordered" evidence="1">
    <location>
        <begin position="350"/>
        <end position="381"/>
    </location>
</feature>